<dbReference type="OrthoDB" id="6759200at2759"/>
<organism evidence="1 2">
    <name type="scientific">Trichonephila clavata</name>
    <name type="common">Joro spider</name>
    <name type="synonym">Nephila clavata</name>
    <dbReference type="NCBI Taxonomy" id="2740835"/>
    <lineage>
        <taxon>Eukaryota</taxon>
        <taxon>Metazoa</taxon>
        <taxon>Ecdysozoa</taxon>
        <taxon>Arthropoda</taxon>
        <taxon>Chelicerata</taxon>
        <taxon>Arachnida</taxon>
        <taxon>Araneae</taxon>
        <taxon>Araneomorphae</taxon>
        <taxon>Entelegynae</taxon>
        <taxon>Araneoidea</taxon>
        <taxon>Nephilidae</taxon>
        <taxon>Trichonephila</taxon>
    </lineage>
</organism>
<dbReference type="PANTHER" id="PTHR45749">
    <property type="match status" value="1"/>
</dbReference>
<reference evidence="1" key="1">
    <citation type="submission" date="2020-07" db="EMBL/GenBank/DDBJ databases">
        <title>Multicomponent nature underlies the extraordinary mechanical properties of spider dragline silk.</title>
        <authorList>
            <person name="Kono N."/>
            <person name="Nakamura H."/>
            <person name="Mori M."/>
            <person name="Yoshida Y."/>
            <person name="Ohtoshi R."/>
            <person name="Malay A.D."/>
            <person name="Moran D.A.P."/>
            <person name="Tomita M."/>
            <person name="Numata K."/>
            <person name="Arakawa K."/>
        </authorList>
    </citation>
    <scope>NUCLEOTIDE SEQUENCE</scope>
</reference>
<accession>A0A8X6FHP8</accession>
<protein>
    <submittedName>
        <fullName evidence="1">Zinc finger MYM-type protein 1-like</fullName>
    </submittedName>
</protein>
<keyword evidence="2" id="KW-1185">Reference proteome</keyword>
<dbReference type="Proteomes" id="UP000887116">
    <property type="component" value="Unassembled WGS sequence"/>
</dbReference>
<dbReference type="EMBL" id="BMAO01002400">
    <property type="protein sequence ID" value="GFQ80453.1"/>
    <property type="molecule type" value="Genomic_DNA"/>
</dbReference>
<gene>
    <name evidence="1" type="ORF">TNCT_539061</name>
</gene>
<evidence type="ECO:0000313" key="2">
    <source>
        <dbReference type="Proteomes" id="UP000887116"/>
    </source>
</evidence>
<dbReference type="AlphaFoldDB" id="A0A8X6FHP8"/>
<proteinExistence type="predicted"/>
<dbReference type="PANTHER" id="PTHR45749:SF21">
    <property type="entry name" value="DUF4371 DOMAIN-CONTAINING PROTEIN"/>
    <property type="match status" value="1"/>
</dbReference>
<name>A0A8X6FHP8_TRICU</name>
<comment type="caution">
    <text evidence="1">The sequence shown here is derived from an EMBL/GenBank/DDBJ whole genome shotgun (WGS) entry which is preliminary data.</text>
</comment>
<evidence type="ECO:0000313" key="1">
    <source>
        <dbReference type="EMBL" id="GFQ80453.1"/>
    </source>
</evidence>
<sequence>MDSTQDISKVNQLSIAVRYAVRTRSGNGLSIDLEVKKVFLRFYAANKQDATELVNHVTALFFDKNIDLKKKCVGQGYDGDRVMSGLQNNGVQKQRLRLFSLK</sequence>